<proteinExistence type="predicted"/>
<sequence length="167" mass="18710">MLLIWCIHSASAAAPFNVTHDSMYRAVPRIGENDVRSDIGLEMRSNGFRVFDILFEVSRCDSDDGGFCMISRYLSFEMPRNACEPLKEWRRPGFHYQCTGLSKDFQLAGSAIGNVLAIVQTSDAGRQRVFYYSRARGVVAMLLGEHYYVLQSPLGIGAAGQTLDREE</sequence>
<dbReference type="Proteomes" id="UP000676246">
    <property type="component" value="Unassembled WGS sequence"/>
</dbReference>
<comment type="caution">
    <text evidence="1">The sequence shown here is derived from an EMBL/GenBank/DDBJ whole genome shotgun (WGS) entry which is preliminary data.</text>
</comment>
<evidence type="ECO:0000313" key="2">
    <source>
        <dbReference type="Proteomes" id="UP000676246"/>
    </source>
</evidence>
<reference evidence="1 2" key="1">
    <citation type="submission" date="2021-04" db="EMBL/GenBank/DDBJ databases">
        <title>The genome sequence of Ideonella sp. 3Y2.</title>
        <authorList>
            <person name="Liu Y."/>
        </authorList>
    </citation>
    <scope>NUCLEOTIDE SEQUENCE [LARGE SCALE GENOMIC DNA]</scope>
    <source>
        <strain evidence="1 2">3Y2</strain>
    </source>
</reference>
<gene>
    <name evidence="1" type="ORF">KAK03_24620</name>
</gene>
<dbReference type="EMBL" id="JAGQDD010000041">
    <property type="protein sequence ID" value="MBQ0933664.1"/>
    <property type="molecule type" value="Genomic_DNA"/>
</dbReference>
<protein>
    <submittedName>
        <fullName evidence="1">Uncharacterized protein</fullName>
    </submittedName>
</protein>
<dbReference type="AlphaFoldDB" id="A0A941BNS9"/>
<evidence type="ECO:0000313" key="1">
    <source>
        <dbReference type="EMBL" id="MBQ0933664.1"/>
    </source>
</evidence>
<accession>A0A941BNS9</accession>
<dbReference type="RefSeq" id="WP_210857329.1">
    <property type="nucleotide sequence ID" value="NZ_JAGQDD010000041.1"/>
</dbReference>
<name>A0A941BNS9_9BURK</name>
<keyword evidence="2" id="KW-1185">Reference proteome</keyword>
<organism evidence="1 2">
    <name type="scientific">Ideonella alba</name>
    <dbReference type="NCBI Taxonomy" id="2824118"/>
    <lineage>
        <taxon>Bacteria</taxon>
        <taxon>Pseudomonadati</taxon>
        <taxon>Pseudomonadota</taxon>
        <taxon>Betaproteobacteria</taxon>
        <taxon>Burkholderiales</taxon>
        <taxon>Sphaerotilaceae</taxon>
        <taxon>Ideonella</taxon>
    </lineage>
</organism>